<dbReference type="SMART" id="SM00404">
    <property type="entry name" value="PTPc_motif"/>
    <property type="match status" value="1"/>
</dbReference>
<dbReference type="FunFam" id="3.90.190.10:FF:000081">
    <property type="entry name" value="Tyrosine phosphatase type IVA"/>
    <property type="match status" value="1"/>
</dbReference>
<dbReference type="PROSITE" id="PS50054">
    <property type="entry name" value="TYR_PHOSPHATASE_DUAL"/>
    <property type="match status" value="1"/>
</dbReference>
<dbReference type="PROSITE" id="PS50056">
    <property type="entry name" value="TYR_PHOSPHATASE_2"/>
    <property type="match status" value="1"/>
</dbReference>
<organism evidence="4">
    <name type="scientific">Hirondellea gigas</name>
    <dbReference type="NCBI Taxonomy" id="1518452"/>
    <lineage>
        <taxon>Eukaryota</taxon>
        <taxon>Metazoa</taxon>
        <taxon>Ecdysozoa</taxon>
        <taxon>Arthropoda</taxon>
        <taxon>Crustacea</taxon>
        <taxon>Multicrustacea</taxon>
        <taxon>Malacostraca</taxon>
        <taxon>Eumalacostraca</taxon>
        <taxon>Peracarida</taxon>
        <taxon>Amphipoda</taxon>
        <taxon>Amphilochidea</taxon>
        <taxon>Lysianassida</taxon>
        <taxon>Lysianassidira</taxon>
        <taxon>Lysianassoidea</taxon>
        <taxon>Lysianassidae</taxon>
        <taxon>Hirondellea</taxon>
    </lineage>
</organism>
<dbReference type="Gene3D" id="3.90.190.10">
    <property type="entry name" value="Protein tyrosine phosphatase superfamily"/>
    <property type="match status" value="1"/>
</dbReference>
<dbReference type="InterPro" id="IPR000387">
    <property type="entry name" value="Tyr_Pase_dom"/>
</dbReference>
<proteinExistence type="evidence at transcript level"/>
<evidence type="ECO:0000259" key="3">
    <source>
        <dbReference type="PROSITE" id="PS50056"/>
    </source>
</evidence>
<accession>A0A6A7FP12</accession>
<dbReference type="InterPro" id="IPR020422">
    <property type="entry name" value="TYR_PHOSPHATASE_DUAL_dom"/>
</dbReference>
<dbReference type="Pfam" id="PF22785">
    <property type="entry name" value="Tc-R-P"/>
    <property type="match status" value="1"/>
</dbReference>
<feature type="compositionally biased region" description="Gly residues" evidence="1">
    <location>
        <begin position="7"/>
        <end position="31"/>
    </location>
</feature>
<dbReference type="AlphaFoldDB" id="A0A6A7FP12"/>
<feature type="domain" description="Tyrosine specific protein phosphatases" evidence="3">
    <location>
        <begin position="114"/>
        <end position="180"/>
    </location>
</feature>
<feature type="domain" description="Tyrosine-protein phosphatase" evidence="2">
    <location>
        <begin position="40"/>
        <end position="193"/>
    </location>
</feature>
<protein>
    <submittedName>
        <fullName evidence="4">Protein tyrosine phosphatase type IVA 3-like</fullName>
    </submittedName>
</protein>
<dbReference type="EMBL" id="IACT01000544">
    <property type="protein sequence ID" value="LAC19950.1"/>
    <property type="molecule type" value="mRNA"/>
</dbReference>
<name>A0A6A7FP12_9CRUS</name>
<evidence type="ECO:0000259" key="2">
    <source>
        <dbReference type="PROSITE" id="PS50054"/>
    </source>
</evidence>
<dbReference type="InterPro" id="IPR050561">
    <property type="entry name" value="PTP"/>
</dbReference>
<sequence>MSAGRDSIGGGSIASGGGGTTPATGGSGGNMRGNKLIRPAPSAIEFKNARFLITDRPNDSNMTTYVEELSKHAVHDVVRVCEPTYKVDQLKENGITVTDLVFDDGTAPPAEIVEEWLNLLRVQHRDHPGSTIAVHCVAGLGRAPVLVAIALMELGLRYEDAVELIREKRRGAINAKQLSYLEKYRPKSRLRTKNGKSGSSNCCMQ</sequence>
<evidence type="ECO:0000256" key="1">
    <source>
        <dbReference type="SAM" id="MobiDB-lite"/>
    </source>
</evidence>
<dbReference type="InterPro" id="IPR003595">
    <property type="entry name" value="Tyr_Pase_cat"/>
</dbReference>
<dbReference type="SUPFAM" id="SSF52799">
    <property type="entry name" value="(Phosphotyrosine protein) phosphatases II"/>
    <property type="match status" value="1"/>
</dbReference>
<dbReference type="PANTHER" id="PTHR23339">
    <property type="entry name" value="TYROSINE SPECIFIC PROTEIN PHOSPHATASE AND DUAL SPECIFICITY PROTEIN PHOSPHATASE"/>
    <property type="match status" value="1"/>
</dbReference>
<reference evidence="4" key="1">
    <citation type="submission" date="2017-11" db="EMBL/GenBank/DDBJ databases">
        <title>The sensing device of the deep-sea amphipod.</title>
        <authorList>
            <person name="Kobayashi H."/>
            <person name="Nagahama T."/>
            <person name="Arai W."/>
            <person name="Sasagawa Y."/>
            <person name="Umeda M."/>
            <person name="Hayashi T."/>
            <person name="Nikaido I."/>
            <person name="Watanabe H."/>
            <person name="Oguri K."/>
            <person name="Kitazato H."/>
            <person name="Fujioka K."/>
            <person name="Kido Y."/>
            <person name="Takami H."/>
        </authorList>
    </citation>
    <scope>NUCLEOTIDE SEQUENCE</scope>
    <source>
        <tissue evidence="4">Whole body</tissue>
    </source>
</reference>
<dbReference type="InterPro" id="IPR029021">
    <property type="entry name" value="Prot-tyrosine_phosphatase-like"/>
</dbReference>
<evidence type="ECO:0000313" key="4">
    <source>
        <dbReference type="EMBL" id="LAC19950.1"/>
    </source>
</evidence>
<dbReference type="CDD" id="cd14500">
    <property type="entry name" value="PTP-IVa"/>
    <property type="match status" value="1"/>
</dbReference>
<feature type="region of interest" description="Disordered" evidence="1">
    <location>
        <begin position="1"/>
        <end position="36"/>
    </location>
</feature>